<dbReference type="GO" id="GO:0006298">
    <property type="term" value="P:mismatch repair"/>
    <property type="evidence" value="ECO:0007669"/>
    <property type="project" value="InterPro"/>
</dbReference>
<dbReference type="GO" id="GO:0005524">
    <property type="term" value="F:ATP binding"/>
    <property type="evidence" value="ECO:0007669"/>
    <property type="project" value="InterPro"/>
</dbReference>
<organism evidence="2 3">
    <name type="scientific">Platanthera zijinensis</name>
    <dbReference type="NCBI Taxonomy" id="2320716"/>
    <lineage>
        <taxon>Eukaryota</taxon>
        <taxon>Viridiplantae</taxon>
        <taxon>Streptophyta</taxon>
        <taxon>Embryophyta</taxon>
        <taxon>Tracheophyta</taxon>
        <taxon>Spermatophyta</taxon>
        <taxon>Magnoliopsida</taxon>
        <taxon>Liliopsida</taxon>
        <taxon>Asparagales</taxon>
        <taxon>Orchidaceae</taxon>
        <taxon>Orchidoideae</taxon>
        <taxon>Orchideae</taxon>
        <taxon>Orchidinae</taxon>
        <taxon>Platanthera</taxon>
    </lineage>
</organism>
<protein>
    <submittedName>
        <fullName evidence="2">DNA mismatch repair protein MSH7</fullName>
    </submittedName>
</protein>
<dbReference type="PANTHER" id="PTHR33144:SF52">
    <property type="match status" value="1"/>
</dbReference>
<evidence type="ECO:0000256" key="1">
    <source>
        <dbReference type="SAM" id="MobiDB-lite"/>
    </source>
</evidence>
<gene>
    <name evidence="2" type="primary">MSH7</name>
    <name evidence="2" type="ORF">KSP39_PZI009591</name>
</gene>
<dbReference type="InterPro" id="IPR016151">
    <property type="entry name" value="DNA_mismatch_repair_MutS_N"/>
</dbReference>
<accession>A0AAP0BKT1</accession>
<evidence type="ECO:0000313" key="3">
    <source>
        <dbReference type="Proteomes" id="UP001418222"/>
    </source>
</evidence>
<dbReference type="PANTHER" id="PTHR33144">
    <property type="entry name" value="OS10G0409366 PROTEIN-RELATED"/>
    <property type="match status" value="1"/>
</dbReference>
<keyword evidence="3" id="KW-1185">Reference proteome</keyword>
<dbReference type="EMBL" id="JBBWWQ010000007">
    <property type="protein sequence ID" value="KAK8942711.1"/>
    <property type="molecule type" value="Genomic_DNA"/>
</dbReference>
<dbReference type="GO" id="GO:0030983">
    <property type="term" value="F:mismatched DNA binding"/>
    <property type="evidence" value="ECO:0007669"/>
    <property type="project" value="InterPro"/>
</dbReference>
<dbReference type="Gene3D" id="3.40.1170.10">
    <property type="entry name" value="DNA repair protein MutS, domain I"/>
    <property type="match status" value="1"/>
</dbReference>
<dbReference type="Pfam" id="PF03004">
    <property type="entry name" value="Transposase_24"/>
    <property type="match status" value="1"/>
</dbReference>
<evidence type="ECO:0000313" key="2">
    <source>
        <dbReference type="EMBL" id="KAK8942711.1"/>
    </source>
</evidence>
<dbReference type="Proteomes" id="UP001418222">
    <property type="component" value="Unassembled WGS sequence"/>
</dbReference>
<reference evidence="2 3" key="1">
    <citation type="journal article" date="2022" name="Nat. Plants">
        <title>Genomes of leafy and leafless Platanthera orchids illuminate the evolution of mycoheterotrophy.</title>
        <authorList>
            <person name="Li M.H."/>
            <person name="Liu K.W."/>
            <person name="Li Z."/>
            <person name="Lu H.C."/>
            <person name="Ye Q.L."/>
            <person name="Zhang D."/>
            <person name="Wang J.Y."/>
            <person name="Li Y.F."/>
            <person name="Zhong Z.M."/>
            <person name="Liu X."/>
            <person name="Yu X."/>
            <person name="Liu D.K."/>
            <person name="Tu X.D."/>
            <person name="Liu B."/>
            <person name="Hao Y."/>
            <person name="Liao X.Y."/>
            <person name="Jiang Y.T."/>
            <person name="Sun W.H."/>
            <person name="Chen J."/>
            <person name="Chen Y.Q."/>
            <person name="Ai Y."/>
            <person name="Zhai J.W."/>
            <person name="Wu S.S."/>
            <person name="Zhou Z."/>
            <person name="Hsiao Y.Y."/>
            <person name="Wu W.L."/>
            <person name="Chen Y.Y."/>
            <person name="Lin Y.F."/>
            <person name="Hsu J.L."/>
            <person name="Li C.Y."/>
            <person name="Wang Z.W."/>
            <person name="Zhao X."/>
            <person name="Zhong W.Y."/>
            <person name="Ma X.K."/>
            <person name="Ma L."/>
            <person name="Huang J."/>
            <person name="Chen G.Z."/>
            <person name="Huang M.Z."/>
            <person name="Huang L."/>
            <person name="Peng D.H."/>
            <person name="Luo Y.B."/>
            <person name="Zou S.Q."/>
            <person name="Chen S.P."/>
            <person name="Lan S."/>
            <person name="Tsai W.C."/>
            <person name="Van de Peer Y."/>
            <person name="Liu Z.J."/>
        </authorList>
    </citation>
    <scope>NUCLEOTIDE SEQUENCE [LARGE SCALE GENOMIC DNA]</scope>
    <source>
        <strain evidence="2">Lor287</strain>
    </source>
</reference>
<dbReference type="AlphaFoldDB" id="A0AAP0BKT1"/>
<feature type="region of interest" description="Disordered" evidence="1">
    <location>
        <begin position="632"/>
        <end position="681"/>
    </location>
</feature>
<sequence length="681" mass="76973">MGKKNSRGQTMIEKLQLSQSVAAHSISQPNINPSPISQPITTLHSVSQATAHSTPISQPLDMSHSLDNAGMRTKNTRGQTMIEKLQLFQSVAAHSISQPNINPSPISQPITTLHSVSQATAHATPISKLIDTSHSLDNADLSNERESINKKRGRGPTHGIPTWGIGERFHVDFDRYGYPTGKCEQPFISQLGVLARNGFKLPLTYPRWTDIPNDMLDAIWREVQENTDVPLNYQSRCLHSVGLRWREWKYHVKRDNYDIYTTDEERLAIVPDRVIAGQWRTLVQYWGQEAVKAVSKQNSINSEHLGGYHKMGMSSFRSFRSEMEKQGNDKVDRINVFIRTRTDKKGRIDFEAQEAILIGRKDGSLSWVLSSAKNQNDSISVSLLSRSSRIDNNYSHERDELVINVRINDNDFIYSIDEKAQNVEFDLDLPGPETPTMSRQASNIKRIWNLNDFDVVACSGLSGSSKWQKANEPFLEKGVQDEKLETCNKFEWLNPSIIRDANGRLPSDPLYEQRTLYIPPDALKKMSTSQKKYWSAFQTSFVTNIVVEPVGPTYVLDDSPIPNLDDIIAQDIALEFEQMKKNPELNDFLLTDKDTDDSQMHSEIIVPPQVVLPTPPPQVDKQISQETIEEIDALYDNPQSSSEDDPVDDSESDNAKRSKSKKRKALAKDSSKPNPDNDVPY</sequence>
<feature type="compositionally biased region" description="Acidic residues" evidence="1">
    <location>
        <begin position="642"/>
        <end position="652"/>
    </location>
</feature>
<comment type="caution">
    <text evidence="2">The sequence shown here is derived from an EMBL/GenBank/DDBJ whole genome shotgun (WGS) entry which is preliminary data.</text>
</comment>
<dbReference type="InterPro" id="IPR004252">
    <property type="entry name" value="Probable_transposase_24"/>
</dbReference>
<name>A0AAP0BKT1_9ASPA</name>
<proteinExistence type="predicted"/>